<feature type="transmembrane region" description="Helical" evidence="1">
    <location>
        <begin position="97"/>
        <end position="125"/>
    </location>
</feature>
<evidence type="ECO:0000313" key="6">
    <source>
        <dbReference type="Proteomes" id="UP000264141"/>
    </source>
</evidence>
<reference evidence="2" key="1">
    <citation type="journal article" date="2015" name="Genome Announc.">
        <title>Draft Genome Sequences of Anaerolinea thermolimosa IMO-1, Bellilinea caldifistulae GOMI-1, Leptolinea tardivitalis YMTK-2, Levilinea saccharolytica KIBI-1, Longilinea arvoryzae KOME-1, Previously Described as Members of the Class Anaerolineae (Chloroflexi).</title>
        <authorList>
            <person name="Matsuura N."/>
            <person name="Tourlousse M.D."/>
            <person name="Ohashi A."/>
            <person name="Hugenholtz P."/>
            <person name="Sekiguchi Y."/>
        </authorList>
    </citation>
    <scope>NUCLEOTIDE SEQUENCE</scope>
    <source>
        <strain evidence="2">IMO-1</strain>
    </source>
</reference>
<dbReference type="OrthoDB" id="137247at2"/>
<keyword evidence="1" id="KW-0472">Membrane</keyword>
<sequence>MARRALAWARTEVGFVSMVIVLVLVVTSIPYLFAFLSTPPGKTYMGIMLDVPDHAQYFSWMRELTHANLAANKMTPEVNRPLFFNLLWWVMGRLGKLFGLGYAAMFQVLRVVSTVVFLILAYRLCRFFLKEDLHRRTAFLLITFTSGLGWVWVVIKYLNGGDLLYPLDVYVAESNTFLGMLGYPHFIAALWYIFVFELVLRGQARGQLRYAVGAGLFAQFLGWQHAYDLVSIYGVLFAYAVLLTLRDRRLPKYLITSGLIIGLLSVWPALYSVALTSLDPIWKEVLRQFANAGVYTPNLLHLPILLGAGFLLALYTVLRENPLKLRGLSDPDLFLRGWFWVSFLLVYLPVDYQIHLLNGWQVPFSILATTGLFRYVVPWLEKVLAQRRRGVKIDPGRISRWAAAGLIALVLPTNLYLWAWRFIDLNRHTYPYYLYNEELAALHWLEQNTRAEDVVLSSLTIGQYVPALTGAHAFLAHWAQTVDFYTRSRQVEQFFAGKLSPAEQRSVFESASVDYIFWGPAEREVGQVPPGGEELIIVYENPLVTIFEVQP</sequence>
<dbReference type="Proteomes" id="UP000253922">
    <property type="component" value="Unassembled WGS sequence"/>
</dbReference>
<reference evidence="4 6" key="3">
    <citation type="journal article" date="2018" name="Nat. Biotechnol.">
        <title>A standardized bacterial taxonomy based on genome phylogeny substantially revises the tree of life.</title>
        <authorList>
            <person name="Parks D.H."/>
            <person name="Chuvochina M."/>
            <person name="Waite D.W."/>
            <person name="Rinke C."/>
            <person name="Skarshewski A."/>
            <person name="Chaumeil P.A."/>
            <person name="Hugenholtz P."/>
        </authorList>
    </citation>
    <scope>NUCLEOTIDE SEQUENCE [LARGE SCALE GENOMIC DNA]</scope>
    <source>
        <strain evidence="4">UBA8781</strain>
    </source>
</reference>
<feature type="transmembrane region" description="Helical" evidence="1">
    <location>
        <begin position="178"/>
        <end position="200"/>
    </location>
</feature>
<dbReference type="Proteomes" id="UP000264141">
    <property type="component" value="Unassembled WGS sequence"/>
</dbReference>
<feature type="transmembrane region" description="Helical" evidence="1">
    <location>
        <begin position="12"/>
        <end position="36"/>
    </location>
</feature>
<reference evidence="5" key="2">
    <citation type="submission" date="2015-07" db="EMBL/GenBank/DDBJ databases">
        <title>Draft Genome Sequences of Anaerolinea thermolimosa IMO-1, Bellilinea caldifistulae GOMI-1, Leptolinea tardivitalis YMTK-2, Levilinea saccharolytica KIBI-1,Longilinea arvoryzae KOME-1, Previously Described as Members of the Anaerolineaceae (Chloroflexi).</title>
        <authorList>
            <person name="Sekiguchi Y."/>
            <person name="Ohashi A."/>
            <person name="Matsuura N."/>
            <person name="Tourlousse M.D."/>
        </authorList>
    </citation>
    <scope>NUCLEOTIDE SEQUENCE [LARGE SCALE GENOMIC DNA]</scope>
    <source>
        <strain evidence="5">IMO-1</strain>
    </source>
</reference>
<evidence type="ECO:0000313" key="5">
    <source>
        <dbReference type="Proteomes" id="UP000253922"/>
    </source>
</evidence>
<name>A0A0M8JPJ2_9CHLR</name>
<evidence type="ECO:0000256" key="1">
    <source>
        <dbReference type="SAM" id="Phobius"/>
    </source>
</evidence>
<keyword evidence="1" id="KW-1133">Transmembrane helix</keyword>
<feature type="transmembrane region" description="Helical" evidence="1">
    <location>
        <begin position="137"/>
        <end position="158"/>
    </location>
</feature>
<dbReference type="EMBL" id="DF967970">
    <property type="protein sequence ID" value="GAP08831.1"/>
    <property type="molecule type" value="Genomic_DNA"/>
</dbReference>
<feature type="transmembrane region" description="Helical" evidence="1">
    <location>
        <begin position="229"/>
        <end position="246"/>
    </location>
</feature>
<feature type="transmembrane region" description="Helical" evidence="1">
    <location>
        <begin position="401"/>
        <end position="420"/>
    </location>
</feature>
<gene>
    <name evidence="2" type="ORF">ATHL_03690</name>
    <name evidence="3" type="ORF">ATHL_03741</name>
    <name evidence="4" type="ORF">DEQ80_06315</name>
</gene>
<protein>
    <recommendedName>
        <fullName evidence="7">Glycosyltransferase RgtA/B/C/D-like domain-containing protein</fullName>
    </recommendedName>
</protein>
<feature type="transmembrane region" description="Helical" evidence="1">
    <location>
        <begin position="333"/>
        <end position="350"/>
    </location>
</feature>
<evidence type="ECO:0008006" key="7">
    <source>
        <dbReference type="Google" id="ProtNLM"/>
    </source>
</evidence>
<proteinExistence type="predicted"/>
<keyword evidence="5" id="KW-1185">Reference proteome</keyword>
<evidence type="ECO:0000313" key="3">
    <source>
        <dbReference type="EMBL" id="GAP08831.1"/>
    </source>
</evidence>
<feature type="transmembrane region" description="Helical" evidence="1">
    <location>
        <begin position="298"/>
        <end position="318"/>
    </location>
</feature>
<dbReference type="EMBL" id="DPBP01000026">
    <property type="protein sequence ID" value="HCE17455.1"/>
    <property type="molecule type" value="Genomic_DNA"/>
</dbReference>
<accession>A0A0M8JPJ2</accession>
<evidence type="ECO:0000313" key="4">
    <source>
        <dbReference type="EMBL" id="HCE17455.1"/>
    </source>
</evidence>
<organism evidence="4 6">
    <name type="scientific">Anaerolinea thermolimosa</name>
    <dbReference type="NCBI Taxonomy" id="229919"/>
    <lineage>
        <taxon>Bacteria</taxon>
        <taxon>Bacillati</taxon>
        <taxon>Chloroflexota</taxon>
        <taxon>Anaerolineae</taxon>
        <taxon>Anaerolineales</taxon>
        <taxon>Anaerolineaceae</taxon>
        <taxon>Anaerolinea</taxon>
    </lineage>
</organism>
<evidence type="ECO:0000313" key="2">
    <source>
        <dbReference type="EMBL" id="GAP08781.1"/>
    </source>
</evidence>
<dbReference type="AlphaFoldDB" id="A0A0M8JPJ2"/>
<dbReference type="STRING" id="229919.GCA_001050195_03620"/>
<dbReference type="EMBL" id="DF967970">
    <property type="protein sequence ID" value="GAP08781.1"/>
    <property type="molecule type" value="Genomic_DNA"/>
</dbReference>
<feature type="transmembrane region" description="Helical" evidence="1">
    <location>
        <begin position="253"/>
        <end position="278"/>
    </location>
</feature>
<keyword evidence="1" id="KW-0812">Transmembrane</keyword>